<evidence type="ECO:0000313" key="2">
    <source>
        <dbReference type="Proteomes" id="UP000253846"/>
    </source>
</evidence>
<dbReference type="EMBL" id="UFTD01000001">
    <property type="protein sequence ID" value="SSZ39237.1"/>
    <property type="molecule type" value="Genomic_DNA"/>
</dbReference>
<protein>
    <submittedName>
        <fullName evidence="1">Uncharacterized protein</fullName>
    </submittedName>
</protein>
<evidence type="ECO:0000313" key="1">
    <source>
        <dbReference type="EMBL" id="SSZ39237.1"/>
    </source>
</evidence>
<proteinExistence type="predicted"/>
<gene>
    <name evidence="1" type="ORF">NCTC12860_00441</name>
</gene>
<sequence>MVCTTHKAGVYSTVYAFLSDVISIILIKKLKNCYAVGDFFCDADDMVHFVAHFEDTMNA</sequence>
<reference evidence="1 2" key="1">
    <citation type="submission" date="2018-06" db="EMBL/GenBank/DDBJ databases">
        <authorList>
            <consortium name="Pathogen Informatics"/>
            <person name="Doyle S."/>
        </authorList>
    </citation>
    <scope>NUCLEOTIDE SEQUENCE [LARGE SCALE GENOMIC DNA]</scope>
    <source>
        <strain evidence="1 2">NCTC12860</strain>
    </source>
</reference>
<dbReference type="RefSeq" id="WP_026500659.1">
    <property type="nucleotide sequence ID" value="NZ_UFTD01000001.1"/>
</dbReference>
<name>A0A336NE86_BARGR</name>
<dbReference type="AlphaFoldDB" id="A0A336NE86"/>
<accession>A0A336NE86</accession>
<dbReference type="Proteomes" id="UP000253846">
    <property type="component" value="Unassembled WGS sequence"/>
</dbReference>
<organism evidence="1 2">
    <name type="scientific">Bartonella grahamii</name>
    <dbReference type="NCBI Taxonomy" id="33045"/>
    <lineage>
        <taxon>Bacteria</taxon>
        <taxon>Pseudomonadati</taxon>
        <taxon>Pseudomonadota</taxon>
        <taxon>Alphaproteobacteria</taxon>
        <taxon>Hyphomicrobiales</taxon>
        <taxon>Bartonellaceae</taxon>
        <taxon>Bartonella</taxon>
    </lineage>
</organism>